<dbReference type="InterPro" id="IPR036312">
    <property type="entry name" value="Bifun_inhib/LTP/seed_sf"/>
</dbReference>
<dbReference type="PANTHER" id="PTHR33044">
    <property type="entry name" value="BIFUNCTIONAL INHIBITOR/LIPID-TRANSFER PROTEIN/SEED STORAGE 2S ALBUMIN SUPERFAMILY PROTEIN-RELATED"/>
    <property type="match status" value="1"/>
</dbReference>
<keyword evidence="1" id="KW-1015">Disulfide bond</keyword>
<proteinExistence type="predicted"/>
<evidence type="ECO:0000256" key="1">
    <source>
        <dbReference type="ARBA" id="ARBA00023157"/>
    </source>
</evidence>
<protein>
    <submittedName>
        <fullName evidence="2">Uncharacterized protein</fullName>
    </submittedName>
</protein>
<reference evidence="2 3" key="1">
    <citation type="submission" date="2020-10" db="EMBL/GenBank/DDBJ databases">
        <title>Plant Genome Project.</title>
        <authorList>
            <person name="Zhang R.-G."/>
        </authorList>
    </citation>
    <scope>NUCLEOTIDE SEQUENCE [LARGE SCALE GENOMIC DNA]</scope>
    <source>
        <strain evidence="2">FAFU-HL-1</strain>
        <tissue evidence="2">Leaf</tissue>
    </source>
</reference>
<comment type="caution">
    <text evidence="2">The sequence shown here is derived from an EMBL/GenBank/DDBJ whole genome shotgun (WGS) entry which is preliminary data.</text>
</comment>
<dbReference type="InterPro" id="IPR043325">
    <property type="entry name" value="LTSS"/>
</dbReference>
<accession>A0A835JSE0</accession>
<dbReference type="SUPFAM" id="SSF47699">
    <property type="entry name" value="Bifunctional inhibitor/lipid-transfer protein/seed storage 2S albumin"/>
    <property type="match status" value="1"/>
</dbReference>
<evidence type="ECO:0000313" key="2">
    <source>
        <dbReference type="EMBL" id="KAF9673734.1"/>
    </source>
</evidence>
<keyword evidence="3" id="KW-1185">Reference proteome</keyword>
<organism evidence="2 3">
    <name type="scientific">Salix dunnii</name>
    <dbReference type="NCBI Taxonomy" id="1413687"/>
    <lineage>
        <taxon>Eukaryota</taxon>
        <taxon>Viridiplantae</taxon>
        <taxon>Streptophyta</taxon>
        <taxon>Embryophyta</taxon>
        <taxon>Tracheophyta</taxon>
        <taxon>Spermatophyta</taxon>
        <taxon>Magnoliopsida</taxon>
        <taxon>eudicotyledons</taxon>
        <taxon>Gunneridae</taxon>
        <taxon>Pentapetalae</taxon>
        <taxon>rosids</taxon>
        <taxon>fabids</taxon>
        <taxon>Malpighiales</taxon>
        <taxon>Salicaceae</taxon>
        <taxon>Saliceae</taxon>
        <taxon>Salix</taxon>
    </lineage>
</organism>
<dbReference type="OrthoDB" id="911994at2759"/>
<name>A0A835JSE0_9ROSI</name>
<sequence length="289" mass="30852">MAKVLLIGMLKGTLPVTTRQKQSLPLLVRFLREPQQPAVGAVPLAEVLFEYLREKSKGNYGVENQQEVDDWVSELENICVGEKEDEGKEFIEGEGNGGNCQLDRSWFWSSTASTNFVQGRILILTPVELSQGRERGVPHGLVFLTLARISLAIEHVPHGFKRHQHGSIVAMLSAKVMAQSDCTDVLISLAPCLNYVTGSSSTPSSSINETLALALPDTCEVQTPPVSKCNDINVPGMSPADSPTGLAGGSKTVPATGGSPGNGLIINKTLQLVLSVVFMASSASAFSSY</sequence>
<evidence type="ECO:0000313" key="3">
    <source>
        <dbReference type="Proteomes" id="UP000657918"/>
    </source>
</evidence>
<dbReference type="EMBL" id="JADGMS010000010">
    <property type="protein sequence ID" value="KAF9673734.1"/>
    <property type="molecule type" value="Genomic_DNA"/>
</dbReference>
<dbReference type="AlphaFoldDB" id="A0A835JSE0"/>
<dbReference type="Proteomes" id="UP000657918">
    <property type="component" value="Unassembled WGS sequence"/>
</dbReference>
<gene>
    <name evidence="2" type="ORF">SADUNF_Sadunf10G0054900</name>
</gene>